<sequence length="555" mass="63899">MTNACDDFFCLVNLDPNGPKIFGFSEFLAGLALMVLAWTIADFRYRFRIKTAPIPLEKITFWVVLVVGFMTILTDLWRANGLPVIRGNLISPAGWQASLAGVFFITFIGWVWFAFIKPSKYGKLTSKRYIAVVYQCILRGSKTELAILADELARSSKKLVFYATDFKGEVTDEHLDSLPDVEAIANDMLSLISDKRFCKAVIESSQNLALILFTEVERSNKYGILLGVFSKNLLIEAIKYEDSFLYHESDFYESGFLGSYRPLSRAMFGNSRMVEKLEVTFDVGWNFEKKWTTKELQAYIRAFSVFVKAYIKDGVPRHSFVMNRTLRSISEKSNELHKVNGVANSWDTEPVQNLSVIVSFFKELITELDKREKPFHYTLRIKDKKTNPNHSIYDTLAKQMYAVIHNASYINNPWWDCWSIHHNTLLDSFFDVYEVTGAAGKIIQHKLRREIYDQIKRMETFPNFQGARILGFCLFAMGFKASKELSGKNTYALHKVILNWVRINFKTLHERNAKVSSACLFTSISYNVETNSLVRVHEARGLSDKDQYEYFVLDD</sequence>
<feature type="transmembrane region" description="Helical" evidence="1">
    <location>
        <begin position="21"/>
        <end position="38"/>
    </location>
</feature>
<evidence type="ECO:0008006" key="4">
    <source>
        <dbReference type="Google" id="ProtNLM"/>
    </source>
</evidence>
<evidence type="ECO:0000313" key="2">
    <source>
        <dbReference type="EMBL" id="MDH0198777.1"/>
    </source>
</evidence>
<evidence type="ECO:0000313" key="3">
    <source>
        <dbReference type="Proteomes" id="UP001158360"/>
    </source>
</evidence>
<evidence type="ECO:0000256" key="1">
    <source>
        <dbReference type="SAM" id="Phobius"/>
    </source>
</evidence>
<proteinExistence type="predicted"/>
<gene>
    <name evidence="2" type="ORF">N7383_24460</name>
</gene>
<dbReference type="RefSeq" id="WP_205247034.1">
    <property type="nucleotide sequence ID" value="NZ_JAODZM010000065.1"/>
</dbReference>
<accession>A0AAW6SE30</accession>
<comment type="caution">
    <text evidence="2">The sequence shown here is derived from an EMBL/GenBank/DDBJ whole genome shotgun (WGS) entry which is preliminary data.</text>
</comment>
<feature type="transmembrane region" description="Helical" evidence="1">
    <location>
        <begin position="97"/>
        <end position="116"/>
    </location>
</feature>
<protein>
    <recommendedName>
        <fullName evidence="4">DUF4760 domain-containing protein</fullName>
    </recommendedName>
</protein>
<name>A0AAW6SE30_ENTCL</name>
<keyword evidence="1" id="KW-0472">Membrane</keyword>
<dbReference type="EMBL" id="JAODZM010000065">
    <property type="protein sequence ID" value="MDH0198777.1"/>
    <property type="molecule type" value="Genomic_DNA"/>
</dbReference>
<reference evidence="2" key="1">
    <citation type="submission" date="2022-09" db="EMBL/GenBank/DDBJ databases">
        <title>Intensive care unit water sources are persistently colonized with multi-drug resistant bacteria and are the site of extensive horizontal gene transfer of antibiotic resistance genes.</title>
        <authorList>
            <person name="Diorio-Toth L."/>
        </authorList>
    </citation>
    <scope>NUCLEOTIDE SEQUENCE</scope>
    <source>
        <strain evidence="2">GD04139</strain>
    </source>
</reference>
<dbReference type="AlphaFoldDB" id="A0AAW6SE30"/>
<keyword evidence="1" id="KW-1133">Transmembrane helix</keyword>
<organism evidence="2 3">
    <name type="scientific">Enterobacter cloacae</name>
    <dbReference type="NCBI Taxonomy" id="550"/>
    <lineage>
        <taxon>Bacteria</taxon>
        <taxon>Pseudomonadati</taxon>
        <taxon>Pseudomonadota</taxon>
        <taxon>Gammaproteobacteria</taxon>
        <taxon>Enterobacterales</taxon>
        <taxon>Enterobacteriaceae</taxon>
        <taxon>Enterobacter</taxon>
        <taxon>Enterobacter cloacae complex</taxon>
    </lineage>
</organism>
<keyword evidence="1" id="KW-0812">Transmembrane</keyword>
<feature type="transmembrane region" description="Helical" evidence="1">
    <location>
        <begin position="59"/>
        <end position="77"/>
    </location>
</feature>
<dbReference type="Proteomes" id="UP001158360">
    <property type="component" value="Unassembled WGS sequence"/>
</dbReference>